<comment type="caution">
    <text evidence="2">The sequence shown here is derived from an EMBL/GenBank/DDBJ whole genome shotgun (WGS) entry which is preliminary data.</text>
</comment>
<keyword evidence="1" id="KW-1133">Transmembrane helix</keyword>
<dbReference type="EMBL" id="JAHESE010000030">
    <property type="protein sequence ID" value="MBT1711226.1"/>
    <property type="molecule type" value="Genomic_DNA"/>
</dbReference>
<name>A0AAP2E1F5_9BACT</name>
<accession>A0AAP2E1F5</accession>
<dbReference type="Proteomes" id="UP001319080">
    <property type="component" value="Unassembled WGS sequence"/>
</dbReference>
<feature type="transmembrane region" description="Helical" evidence="1">
    <location>
        <begin position="20"/>
        <end position="42"/>
    </location>
</feature>
<evidence type="ECO:0000313" key="2">
    <source>
        <dbReference type="EMBL" id="MBT1711226.1"/>
    </source>
</evidence>
<keyword evidence="1" id="KW-0812">Transmembrane</keyword>
<evidence type="ECO:0000256" key="1">
    <source>
        <dbReference type="SAM" id="Phobius"/>
    </source>
</evidence>
<feature type="transmembrane region" description="Helical" evidence="1">
    <location>
        <begin position="91"/>
        <end position="110"/>
    </location>
</feature>
<protein>
    <submittedName>
        <fullName evidence="2">Uncharacterized protein</fullName>
    </submittedName>
</protein>
<organism evidence="2 3">
    <name type="scientific">Dawidia cretensis</name>
    <dbReference type="NCBI Taxonomy" id="2782350"/>
    <lineage>
        <taxon>Bacteria</taxon>
        <taxon>Pseudomonadati</taxon>
        <taxon>Bacteroidota</taxon>
        <taxon>Cytophagia</taxon>
        <taxon>Cytophagales</taxon>
        <taxon>Chryseotaleaceae</taxon>
        <taxon>Dawidia</taxon>
    </lineage>
</organism>
<evidence type="ECO:0000313" key="3">
    <source>
        <dbReference type="Proteomes" id="UP001319080"/>
    </source>
</evidence>
<dbReference type="RefSeq" id="WP_254086801.1">
    <property type="nucleotide sequence ID" value="NZ_JAHESE010000030.1"/>
</dbReference>
<keyword evidence="3" id="KW-1185">Reference proteome</keyword>
<feature type="transmembrane region" description="Helical" evidence="1">
    <location>
        <begin position="54"/>
        <end position="76"/>
    </location>
</feature>
<keyword evidence="1" id="KW-0472">Membrane</keyword>
<proteinExistence type="predicted"/>
<reference evidence="2 3" key="1">
    <citation type="submission" date="2021-05" db="EMBL/GenBank/DDBJ databases">
        <title>A Polyphasic approach of four new species of the genus Ohtaekwangia: Ohtaekwangia histidinii sp. nov., Ohtaekwangia cretensis sp. nov., Ohtaekwangia indiensis sp. nov., Ohtaekwangia reichenbachii sp. nov. from diverse environment.</title>
        <authorList>
            <person name="Octaviana S."/>
        </authorList>
    </citation>
    <scope>NUCLEOTIDE SEQUENCE [LARGE SCALE GENOMIC DNA]</scope>
    <source>
        <strain evidence="2 3">PWU5</strain>
    </source>
</reference>
<gene>
    <name evidence="2" type="ORF">KK062_23480</name>
</gene>
<sequence>MVVNSISHYPVQDDLSTMTFGYWLFTALMFLALSDGITYRVVKPQIGPEGFARRMIILSVIDLFNILLSVAIMAVYHNRGSGIMMPMTDCINYYVLVALVVVKNVAYVAWEQRKR</sequence>
<dbReference type="AlphaFoldDB" id="A0AAP2E1F5"/>